<comment type="caution">
    <text evidence="4">The sequence shown here is derived from an EMBL/GenBank/DDBJ whole genome shotgun (WGS) entry which is preliminary data.</text>
</comment>
<dbReference type="SUPFAM" id="SSF51261">
    <property type="entry name" value="Duplicated hybrid motif"/>
    <property type="match status" value="1"/>
</dbReference>
<feature type="domain" description="LysM" evidence="3">
    <location>
        <begin position="189"/>
        <end position="233"/>
    </location>
</feature>
<feature type="transmembrane region" description="Helical" evidence="2">
    <location>
        <begin position="33"/>
        <end position="51"/>
    </location>
</feature>
<dbReference type="PANTHER" id="PTHR21666">
    <property type="entry name" value="PEPTIDASE-RELATED"/>
    <property type="match status" value="1"/>
</dbReference>
<keyword evidence="2" id="KW-1133">Transmembrane helix</keyword>
<feature type="region of interest" description="Disordered" evidence="1">
    <location>
        <begin position="286"/>
        <end position="331"/>
    </location>
</feature>
<protein>
    <submittedName>
        <fullName evidence="4">M23 family metallopeptidase</fullName>
    </submittedName>
</protein>
<dbReference type="GO" id="GO:0004222">
    <property type="term" value="F:metalloendopeptidase activity"/>
    <property type="evidence" value="ECO:0007669"/>
    <property type="project" value="TreeGrafter"/>
</dbReference>
<dbReference type="CDD" id="cd00118">
    <property type="entry name" value="LysM"/>
    <property type="match status" value="2"/>
</dbReference>
<dbReference type="Gene3D" id="3.10.350.10">
    <property type="entry name" value="LysM domain"/>
    <property type="match status" value="2"/>
</dbReference>
<organism evidence="4 5">
    <name type="scientific">candidate division WWE3 bacterium</name>
    <dbReference type="NCBI Taxonomy" id="2053526"/>
    <lineage>
        <taxon>Bacteria</taxon>
        <taxon>Katanobacteria</taxon>
    </lineage>
</organism>
<accession>A0A928TWV9</accession>
<evidence type="ECO:0000313" key="4">
    <source>
        <dbReference type="EMBL" id="MBE7525238.1"/>
    </source>
</evidence>
<evidence type="ECO:0000256" key="1">
    <source>
        <dbReference type="SAM" id="MobiDB-lite"/>
    </source>
</evidence>
<evidence type="ECO:0000256" key="2">
    <source>
        <dbReference type="SAM" id="Phobius"/>
    </source>
</evidence>
<sequence>MNRAVLWLLRCLQKAAENVWPSLKRAASGIGRLLVRVCILPLYKFFIIIRLRYSRLAIPAHGSFVYVASHRYLFHAIVAGMTVITIGLNLLGHTAKAQDIGQNSLLYAMVAGEDNRSTEESVNPDTLAHDTRHTAESSLVAIPDIDFMYDDVDEPPLTTVYAPGTLVANYAAHTPDEPAGPSSERTKTETYVVQHGDTLGVIAQRFGVNIGTILWANNRSETQYIRPGDTLRIPPVSGVLITTKKGDTLLSLANKYGSTVDEIIRANRLPQDETLPVGIEIVLPGGKPPVTPPSLASRMPPSYAKEPSATAPNPSIAKPPDDTSSNLPSGKLLWPTSGRVITQYYGWQHTGLDIDGHYDSPIYASHDGVITTAGWNKGGYGLQVVVTGGGVMTRYAHASKLFVNAGETVKKGQVLAMVGTTGRSTGTHLHYEVYINGKRVNPLAYVR</sequence>
<reference evidence="4" key="1">
    <citation type="submission" date="2020-05" db="EMBL/GenBank/DDBJ databases">
        <title>High-Quality Genomes of Partial-Nitritation/Anammox System by Hierarchical Clustering Based Hybrid Assembly.</title>
        <authorList>
            <person name="Liu L."/>
            <person name="Wang Y."/>
            <person name="Che Y."/>
            <person name="Chen Y."/>
            <person name="Xia Y."/>
            <person name="Luo R."/>
            <person name="Cheng S.H."/>
            <person name="Zheng C."/>
            <person name="Zhang T."/>
        </authorList>
    </citation>
    <scope>NUCLEOTIDE SEQUENCE</scope>
    <source>
        <strain evidence="4">H1_PAT1</strain>
    </source>
</reference>
<dbReference type="InterPro" id="IPR016047">
    <property type="entry name" value="M23ase_b-sheet_dom"/>
</dbReference>
<dbReference type="Gene3D" id="2.70.70.10">
    <property type="entry name" value="Glucose Permease (Domain IIA)"/>
    <property type="match status" value="1"/>
</dbReference>
<evidence type="ECO:0000259" key="3">
    <source>
        <dbReference type="PROSITE" id="PS51782"/>
    </source>
</evidence>
<dbReference type="EMBL" id="JABTTY010000001">
    <property type="protein sequence ID" value="MBE7525238.1"/>
    <property type="molecule type" value="Genomic_DNA"/>
</dbReference>
<evidence type="ECO:0000313" key="5">
    <source>
        <dbReference type="Proteomes" id="UP000710385"/>
    </source>
</evidence>
<dbReference type="Pfam" id="PF01551">
    <property type="entry name" value="Peptidase_M23"/>
    <property type="match status" value="1"/>
</dbReference>
<dbReference type="Proteomes" id="UP000710385">
    <property type="component" value="Unassembled WGS sequence"/>
</dbReference>
<dbReference type="PANTHER" id="PTHR21666:SF270">
    <property type="entry name" value="MUREIN HYDROLASE ACTIVATOR ENVC"/>
    <property type="match status" value="1"/>
</dbReference>
<feature type="transmembrane region" description="Helical" evidence="2">
    <location>
        <begin position="72"/>
        <end position="92"/>
    </location>
</feature>
<dbReference type="CDD" id="cd12797">
    <property type="entry name" value="M23_peptidase"/>
    <property type="match status" value="1"/>
</dbReference>
<dbReference type="Pfam" id="PF01476">
    <property type="entry name" value="LysM"/>
    <property type="match status" value="2"/>
</dbReference>
<keyword evidence="2" id="KW-0812">Transmembrane</keyword>
<gene>
    <name evidence="4" type="ORF">HS096_02505</name>
</gene>
<dbReference type="InterPro" id="IPR018392">
    <property type="entry name" value="LysM"/>
</dbReference>
<dbReference type="SMART" id="SM00257">
    <property type="entry name" value="LysM"/>
    <property type="match status" value="2"/>
</dbReference>
<dbReference type="PROSITE" id="PS51782">
    <property type="entry name" value="LYSM"/>
    <property type="match status" value="2"/>
</dbReference>
<dbReference type="AlphaFoldDB" id="A0A928TWV9"/>
<feature type="domain" description="LysM" evidence="3">
    <location>
        <begin position="239"/>
        <end position="283"/>
    </location>
</feature>
<proteinExistence type="predicted"/>
<dbReference type="SUPFAM" id="SSF54106">
    <property type="entry name" value="LysM domain"/>
    <property type="match status" value="2"/>
</dbReference>
<name>A0A928TWV9_UNCKA</name>
<dbReference type="InterPro" id="IPR011055">
    <property type="entry name" value="Dup_hybrid_motif"/>
</dbReference>
<dbReference type="InterPro" id="IPR036779">
    <property type="entry name" value="LysM_dom_sf"/>
</dbReference>
<keyword evidence="2" id="KW-0472">Membrane</keyword>
<dbReference type="InterPro" id="IPR050570">
    <property type="entry name" value="Cell_wall_metabolism_enzyme"/>
</dbReference>